<reference evidence="2 3" key="1">
    <citation type="journal article" date="2009" name="Stand. Genomic Sci.">
        <title>Complete genome sequence of Pirellula staleyi type strain (ATCC 27377).</title>
        <authorList>
            <person name="Clum A."/>
            <person name="Tindall B.J."/>
            <person name="Sikorski J."/>
            <person name="Ivanova N."/>
            <person name="Mavrommatis K."/>
            <person name="Lucas S."/>
            <person name="Glavina del Rio T."/>
            <person name="Nolan M."/>
            <person name="Chen F."/>
            <person name="Tice H."/>
            <person name="Pitluck S."/>
            <person name="Cheng J.F."/>
            <person name="Chertkov O."/>
            <person name="Brettin T."/>
            <person name="Han C."/>
            <person name="Detter J.C."/>
            <person name="Kuske C."/>
            <person name="Bruce D."/>
            <person name="Goodwin L."/>
            <person name="Ovchinikova G."/>
            <person name="Pati A."/>
            <person name="Mikhailova N."/>
            <person name="Chen A."/>
            <person name="Palaniappan K."/>
            <person name="Land M."/>
            <person name="Hauser L."/>
            <person name="Chang Y.J."/>
            <person name="Jeffries C.D."/>
            <person name="Chain P."/>
            <person name="Rohde M."/>
            <person name="Goker M."/>
            <person name="Bristow J."/>
            <person name="Eisen J.A."/>
            <person name="Markowitz V."/>
            <person name="Hugenholtz P."/>
            <person name="Kyrpides N.C."/>
            <person name="Klenk H.P."/>
            <person name="Lapidus A."/>
        </authorList>
    </citation>
    <scope>NUCLEOTIDE SEQUENCE [LARGE SCALE GENOMIC DNA]</scope>
    <source>
        <strain evidence="3">ATCC 27377 / DSM 6068 / ICPB 4128</strain>
    </source>
</reference>
<evidence type="ECO:0000313" key="2">
    <source>
        <dbReference type="EMBL" id="ADB19012.1"/>
    </source>
</evidence>
<dbReference type="Pfam" id="PF01261">
    <property type="entry name" value="AP_endonuc_2"/>
    <property type="match status" value="1"/>
</dbReference>
<dbReference type="InterPro" id="IPR050312">
    <property type="entry name" value="IolE/XylAMocC-like"/>
</dbReference>
<dbReference type="GO" id="GO:0016853">
    <property type="term" value="F:isomerase activity"/>
    <property type="evidence" value="ECO:0007669"/>
    <property type="project" value="UniProtKB-KW"/>
</dbReference>
<protein>
    <submittedName>
        <fullName evidence="2">Xylose isomerase domain protein TIM barrel</fullName>
    </submittedName>
</protein>
<keyword evidence="2" id="KW-0413">Isomerase</keyword>
<dbReference type="InterPro" id="IPR036237">
    <property type="entry name" value="Xyl_isomerase-like_sf"/>
</dbReference>
<dbReference type="OrthoDB" id="9782626at2"/>
<dbReference type="Proteomes" id="UP000001887">
    <property type="component" value="Chromosome"/>
</dbReference>
<dbReference type="EMBL" id="CP001848">
    <property type="protein sequence ID" value="ADB19012.1"/>
    <property type="molecule type" value="Genomic_DNA"/>
</dbReference>
<feature type="domain" description="Xylose isomerase-like TIM barrel" evidence="1">
    <location>
        <begin position="28"/>
        <end position="251"/>
    </location>
</feature>
<dbReference type="PANTHER" id="PTHR12110:SF21">
    <property type="entry name" value="XYLOSE ISOMERASE-LIKE TIM BARREL DOMAIN-CONTAINING PROTEIN"/>
    <property type="match status" value="1"/>
</dbReference>
<dbReference type="SUPFAM" id="SSF51658">
    <property type="entry name" value="Xylose isomerase-like"/>
    <property type="match status" value="1"/>
</dbReference>
<gene>
    <name evidence="2" type="ordered locus">Psta_4365</name>
</gene>
<organism evidence="2 3">
    <name type="scientific">Pirellula staleyi (strain ATCC 27377 / DSM 6068 / ICPB 4128)</name>
    <name type="common">Pirella staleyi</name>
    <dbReference type="NCBI Taxonomy" id="530564"/>
    <lineage>
        <taxon>Bacteria</taxon>
        <taxon>Pseudomonadati</taxon>
        <taxon>Planctomycetota</taxon>
        <taxon>Planctomycetia</taxon>
        <taxon>Pirellulales</taxon>
        <taxon>Pirellulaceae</taxon>
        <taxon>Pirellula</taxon>
    </lineage>
</organism>
<keyword evidence="3" id="KW-1185">Reference proteome</keyword>
<proteinExistence type="predicted"/>
<evidence type="ECO:0000259" key="1">
    <source>
        <dbReference type="Pfam" id="PF01261"/>
    </source>
</evidence>
<evidence type="ECO:0000313" key="3">
    <source>
        <dbReference type="Proteomes" id="UP000001887"/>
    </source>
</evidence>
<dbReference type="eggNOG" id="COG1082">
    <property type="taxonomic scope" value="Bacteria"/>
</dbReference>
<sequence>MIPTVSQVCSLHSPLEKDLEDFSAGHCRSIEIWLTKLENYVAANSVEKFRDLCAELEVTTPVASFHGGLLESQGERRKEAWDHFKRRLDLCGLAKIPTIVVACDVAAPLSEQVLERVQVSLQQLATEVGLRGLRAALEFQATSAIGNNLQTAVALVTDVGSPHLGVCLDAYHYHVGPSKPEDLGYLTKDNLLHVQVCDVADVARELASDSMRILPGEGEIALPAIIDRLKQIGYTGCVSLELMNPQLWQVPPRQMGEIGITSVRKLLGQNTM</sequence>
<dbReference type="AlphaFoldDB" id="D2R550"/>
<name>D2R550_PIRSD</name>
<dbReference type="HOGENOM" id="CLU_035063_3_0_0"/>
<dbReference type="STRING" id="530564.Psta_4365"/>
<dbReference type="InterPro" id="IPR013022">
    <property type="entry name" value="Xyl_isomerase-like_TIM-brl"/>
</dbReference>
<dbReference type="Gene3D" id="3.20.20.150">
    <property type="entry name" value="Divalent-metal-dependent TIM barrel enzymes"/>
    <property type="match status" value="1"/>
</dbReference>
<dbReference type="KEGG" id="psl:Psta_4365"/>
<dbReference type="PANTHER" id="PTHR12110">
    <property type="entry name" value="HYDROXYPYRUVATE ISOMERASE"/>
    <property type="match status" value="1"/>
</dbReference>
<accession>D2R550</accession>